<dbReference type="Gene3D" id="3.60.21.10">
    <property type="match status" value="1"/>
</dbReference>
<dbReference type="PANTHER" id="PTHR42850">
    <property type="entry name" value="METALLOPHOSPHOESTERASE"/>
    <property type="match status" value="1"/>
</dbReference>
<dbReference type="Proteomes" id="UP000242561">
    <property type="component" value="Chromosome"/>
</dbReference>
<keyword evidence="3" id="KW-1185">Reference proteome</keyword>
<dbReference type="AlphaFoldDB" id="A0A1L3JB49"/>
<dbReference type="InterPro" id="IPR004843">
    <property type="entry name" value="Calcineurin-like_PHP"/>
</dbReference>
<dbReference type="GO" id="GO:0005737">
    <property type="term" value="C:cytoplasm"/>
    <property type="evidence" value="ECO:0007669"/>
    <property type="project" value="TreeGrafter"/>
</dbReference>
<dbReference type="InterPro" id="IPR050126">
    <property type="entry name" value="Ap4A_hydrolase"/>
</dbReference>
<evidence type="ECO:0000259" key="1">
    <source>
        <dbReference type="Pfam" id="PF00149"/>
    </source>
</evidence>
<dbReference type="RefSeq" id="WP_072559002.1">
    <property type="nucleotide sequence ID" value="NZ_CP018154.1"/>
</dbReference>
<dbReference type="InterPro" id="IPR029052">
    <property type="entry name" value="Metallo-depent_PP-like"/>
</dbReference>
<name>A0A1L3JB49_9SPHN</name>
<dbReference type="SUPFAM" id="SSF56300">
    <property type="entry name" value="Metallo-dependent phosphatases"/>
    <property type="match status" value="1"/>
</dbReference>
<dbReference type="OrthoDB" id="9807890at2"/>
<protein>
    <submittedName>
        <fullName evidence="2">Serine/threonine protein phosphatase</fullName>
    </submittedName>
</protein>
<dbReference type="Pfam" id="PF00149">
    <property type="entry name" value="Metallophos"/>
    <property type="match status" value="1"/>
</dbReference>
<feature type="domain" description="Calcineurin-like phosphoesterase" evidence="1">
    <location>
        <begin position="24"/>
        <end position="214"/>
    </location>
</feature>
<dbReference type="EMBL" id="CP018154">
    <property type="protein sequence ID" value="APG62351.1"/>
    <property type="molecule type" value="Genomic_DNA"/>
</dbReference>
<proteinExistence type="predicted"/>
<evidence type="ECO:0000313" key="2">
    <source>
        <dbReference type="EMBL" id="APG62351.1"/>
    </source>
</evidence>
<dbReference type="PANTHER" id="PTHR42850:SF4">
    <property type="entry name" value="ZINC-DEPENDENT ENDOPOLYPHOSPHATASE"/>
    <property type="match status" value="1"/>
</dbReference>
<sequence length="256" mass="29031">MFGRLLKSLKTEKTVVPASIPDGMRVYAIGDIHGRNDLLVILLDMIKQDMASAPNLQHHIIFLGDLVDRGDSSADVIDTCINLQKSEKNARFIAGNHEEVFVKAYRKGDAKTLRFFLRIGGKETLLSYPISKAEFMSLDYEELADRIKTLIPEEHIIFMENFEDMIVIGDYAFVHAGVREDRPLQDQKTSDLRWIREDFLSYQGNYEKKIIYGHTIYDDVEEGHARIGIDTGAYKSGILTAIVLEGSTSHYLQTGK</sequence>
<dbReference type="GO" id="GO:0110154">
    <property type="term" value="P:RNA decapping"/>
    <property type="evidence" value="ECO:0007669"/>
    <property type="project" value="TreeGrafter"/>
</dbReference>
<dbReference type="KEGG" id="sphl:LPB140_05575"/>
<evidence type="ECO:0000313" key="3">
    <source>
        <dbReference type="Proteomes" id="UP000242561"/>
    </source>
</evidence>
<accession>A0A1L3JB49</accession>
<dbReference type="GO" id="GO:0016791">
    <property type="term" value="F:phosphatase activity"/>
    <property type="evidence" value="ECO:0007669"/>
    <property type="project" value="TreeGrafter"/>
</dbReference>
<reference evidence="2 3" key="1">
    <citation type="submission" date="2016-11" db="EMBL/GenBank/DDBJ databases">
        <title>Sphingorhabdus sp. LPB0140, isolated from marine environment.</title>
        <authorList>
            <person name="Kim E."/>
            <person name="Yi H."/>
        </authorList>
    </citation>
    <scope>NUCLEOTIDE SEQUENCE [LARGE SCALE GENOMIC DNA]</scope>
    <source>
        <strain evidence="2 3">LPB0140</strain>
    </source>
</reference>
<organism evidence="2 3">
    <name type="scientific">Sphingorhabdus lutea</name>
    <dbReference type="NCBI Taxonomy" id="1913578"/>
    <lineage>
        <taxon>Bacteria</taxon>
        <taxon>Pseudomonadati</taxon>
        <taxon>Pseudomonadota</taxon>
        <taxon>Alphaproteobacteria</taxon>
        <taxon>Sphingomonadales</taxon>
        <taxon>Sphingomonadaceae</taxon>
        <taxon>Sphingorhabdus</taxon>
    </lineage>
</organism>
<dbReference type="GO" id="GO:0008803">
    <property type="term" value="F:bis(5'-nucleosyl)-tetraphosphatase (symmetrical) activity"/>
    <property type="evidence" value="ECO:0007669"/>
    <property type="project" value="TreeGrafter"/>
</dbReference>
<dbReference type="STRING" id="1913578.LPB140_05575"/>
<gene>
    <name evidence="2" type="ORF">LPB140_05575</name>
</gene>